<evidence type="ECO:0000313" key="1">
    <source>
        <dbReference type="EMBL" id="JAD50926.1"/>
    </source>
</evidence>
<protein>
    <submittedName>
        <fullName evidence="1">Uncharacterized protein</fullName>
    </submittedName>
</protein>
<reference evidence="1" key="1">
    <citation type="submission" date="2014-09" db="EMBL/GenBank/DDBJ databases">
        <authorList>
            <person name="Magalhaes I.L.F."/>
            <person name="Oliveira U."/>
            <person name="Santos F.R."/>
            <person name="Vidigal T.H.D.A."/>
            <person name="Brescovit A.D."/>
            <person name="Santos A.J."/>
        </authorList>
    </citation>
    <scope>NUCLEOTIDE SEQUENCE</scope>
    <source>
        <tissue evidence="1">Shoot tissue taken approximately 20 cm above the soil surface</tissue>
    </source>
</reference>
<accession>A0A0A9AID7</accession>
<reference evidence="1" key="2">
    <citation type="journal article" date="2015" name="Data Brief">
        <title>Shoot transcriptome of the giant reed, Arundo donax.</title>
        <authorList>
            <person name="Barrero R.A."/>
            <person name="Guerrero F.D."/>
            <person name="Moolhuijzen P."/>
            <person name="Goolsby J.A."/>
            <person name="Tidwell J."/>
            <person name="Bellgard S.E."/>
            <person name="Bellgard M.I."/>
        </authorList>
    </citation>
    <scope>NUCLEOTIDE SEQUENCE</scope>
    <source>
        <tissue evidence="1">Shoot tissue taken approximately 20 cm above the soil surface</tissue>
    </source>
</reference>
<sequence>MVRSRGFGTIPDPAQLVTPAFAMHVPAGLPCYGIATVEITQPNKRMSIGNKRLLILVT</sequence>
<dbReference type="EMBL" id="GBRH01246969">
    <property type="protein sequence ID" value="JAD50926.1"/>
    <property type="molecule type" value="Transcribed_RNA"/>
</dbReference>
<proteinExistence type="predicted"/>
<name>A0A0A9AID7_ARUDO</name>
<organism evidence="1">
    <name type="scientific">Arundo donax</name>
    <name type="common">Giant reed</name>
    <name type="synonym">Donax arundinaceus</name>
    <dbReference type="NCBI Taxonomy" id="35708"/>
    <lineage>
        <taxon>Eukaryota</taxon>
        <taxon>Viridiplantae</taxon>
        <taxon>Streptophyta</taxon>
        <taxon>Embryophyta</taxon>
        <taxon>Tracheophyta</taxon>
        <taxon>Spermatophyta</taxon>
        <taxon>Magnoliopsida</taxon>
        <taxon>Liliopsida</taxon>
        <taxon>Poales</taxon>
        <taxon>Poaceae</taxon>
        <taxon>PACMAD clade</taxon>
        <taxon>Arundinoideae</taxon>
        <taxon>Arundineae</taxon>
        <taxon>Arundo</taxon>
    </lineage>
</organism>
<dbReference type="AlphaFoldDB" id="A0A0A9AID7"/>